<evidence type="ECO:0000256" key="1">
    <source>
        <dbReference type="ARBA" id="ARBA00022448"/>
    </source>
</evidence>
<dbReference type="Gene3D" id="3.90.1010.20">
    <property type="match status" value="1"/>
</dbReference>
<dbReference type="NCBIfam" id="TIGR01947">
    <property type="entry name" value="rnfG"/>
    <property type="match status" value="1"/>
</dbReference>
<dbReference type="InterPro" id="IPR010209">
    <property type="entry name" value="Ion_transpt_RnfG/RsxG"/>
</dbReference>
<accession>A0ABY9XQW5</accession>
<name>A0ABY9XQW5_9FLAO</name>
<dbReference type="RefSeq" id="WP_415865017.1">
    <property type="nucleotide sequence ID" value="NZ_CP134537.1"/>
</dbReference>
<dbReference type="SMART" id="SM00900">
    <property type="entry name" value="FMN_bind"/>
    <property type="match status" value="1"/>
</dbReference>
<keyword evidence="3" id="KW-0285">Flavoprotein</keyword>
<evidence type="ECO:0000256" key="2">
    <source>
        <dbReference type="ARBA" id="ARBA00022553"/>
    </source>
</evidence>
<dbReference type="PANTHER" id="PTHR36118:SF1">
    <property type="entry name" value="ION-TRANSLOCATING OXIDOREDUCTASE COMPLEX SUBUNIT G"/>
    <property type="match status" value="1"/>
</dbReference>
<protein>
    <submittedName>
        <fullName evidence="7">RnfABCDGE type electron transport complex subunit G</fullName>
    </submittedName>
</protein>
<evidence type="ECO:0000256" key="4">
    <source>
        <dbReference type="ARBA" id="ARBA00022643"/>
    </source>
</evidence>
<feature type="domain" description="FMN-binding" evidence="6">
    <location>
        <begin position="58"/>
        <end position="145"/>
    </location>
</feature>
<dbReference type="Pfam" id="PF04205">
    <property type="entry name" value="FMN_bind"/>
    <property type="match status" value="1"/>
</dbReference>
<evidence type="ECO:0000313" key="7">
    <source>
        <dbReference type="EMBL" id="WNH08316.1"/>
    </source>
</evidence>
<keyword evidence="2" id="KW-0597">Phosphoprotein</keyword>
<evidence type="ECO:0000259" key="6">
    <source>
        <dbReference type="SMART" id="SM00900"/>
    </source>
</evidence>
<dbReference type="PANTHER" id="PTHR36118">
    <property type="entry name" value="ION-TRANSLOCATING OXIDOREDUCTASE COMPLEX SUBUNIT G"/>
    <property type="match status" value="1"/>
</dbReference>
<proteinExistence type="predicted"/>
<organism evidence="7 8">
    <name type="scientific">Thalassobellus suaedae</name>
    <dbReference type="NCBI Taxonomy" id="3074124"/>
    <lineage>
        <taxon>Bacteria</taxon>
        <taxon>Pseudomonadati</taxon>
        <taxon>Bacteroidota</taxon>
        <taxon>Flavobacteriia</taxon>
        <taxon>Flavobacteriales</taxon>
        <taxon>Flavobacteriaceae</taxon>
        <taxon>Thalassobellus</taxon>
    </lineage>
</organism>
<keyword evidence="5" id="KW-0249">Electron transport</keyword>
<dbReference type="EMBL" id="CP134537">
    <property type="protein sequence ID" value="WNH08316.1"/>
    <property type="molecule type" value="Genomic_DNA"/>
</dbReference>
<evidence type="ECO:0000256" key="3">
    <source>
        <dbReference type="ARBA" id="ARBA00022630"/>
    </source>
</evidence>
<dbReference type="InterPro" id="IPR007329">
    <property type="entry name" value="FMN-bd"/>
</dbReference>
<evidence type="ECO:0000313" key="8">
    <source>
        <dbReference type="Proteomes" id="UP001302806"/>
    </source>
</evidence>
<reference evidence="7 8" key="1">
    <citation type="submission" date="2023-09" db="EMBL/GenBank/DDBJ databases">
        <title>Thalassobella suaedae gen. nov., sp. nov., a marine bacterium of the family Flavobacteriaceae isolated from a halophyte Suaeda japonica.</title>
        <authorList>
            <person name="Lee S.Y."/>
            <person name="Hwang C.Y."/>
        </authorList>
    </citation>
    <scope>NUCLEOTIDE SEQUENCE [LARGE SCALE GENOMIC DNA]</scope>
    <source>
        <strain evidence="7 8">HL-DH14</strain>
    </source>
</reference>
<keyword evidence="4" id="KW-0288">FMN</keyword>
<sequence>MAKKVNAIKLVLPEFDNNPVEDVKKIKTALAKDSIEVYPAFKNDQFVGAAVISYSDKGFSGLVKIMVGFKADGAIKSIAVLEQKETPGLGTKMKDESFLKQFRDKNPATFKLKVKKDGGEVDALTGATISSRAFSESTKMAYDIFVKNLEAINKTKH</sequence>
<gene>
    <name evidence="7" type="ORF">RHP51_14385</name>
</gene>
<dbReference type="Proteomes" id="UP001302806">
    <property type="component" value="Chromosome"/>
</dbReference>
<evidence type="ECO:0000256" key="5">
    <source>
        <dbReference type="ARBA" id="ARBA00022982"/>
    </source>
</evidence>
<keyword evidence="1" id="KW-0813">Transport</keyword>